<organism evidence="2 3">
    <name type="scientific">Methanoculleus chikugoensis</name>
    <dbReference type="NCBI Taxonomy" id="118126"/>
    <lineage>
        <taxon>Archaea</taxon>
        <taxon>Methanobacteriati</taxon>
        <taxon>Methanobacteriota</taxon>
        <taxon>Stenosarchaea group</taxon>
        <taxon>Methanomicrobia</taxon>
        <taxon>Methanomicrobiales</taxon>
        <taxon>Methanomicrobiaceae</taxon>
        <taxon>Methanoculleus</taxon>
    </lineage>
</organism>
<dbReference type="PANTHER" id="PTHR30399:SF1">
    <property type="entry name" value="UTP PYROPHOSPHATASE"/>
    <property type="match status" value="1"/>
</dbReference>
<gene>
    <name evidence="2" type="ORF">L21_2456</name>
</gene>
<dbReference type="PANTHER" id="PTHR30399">
    <property type="entry name" value="UNCHARACTERIZED PROTEIN YGJP"/>
    <property type="match status" value="1"/>
</dbReference>
<dbReference type="Proteomes" id="UP000184671">
    <property type="component" value="Unassembled WGS sequence"/>
</dbReference>
<dbReference type="STRING" id="118126.L21_2456"/>
<evidence type="ECO:0000259" key="1">
    <source>
        <dbReference type="Pfam" id="PF01863"/>
    </source>
</evidence>
<dbReference type="InterPro" id="IPR053136">
    <property type="entry name" value="UTP_pyrophosphatase-like"/>
</dbReference>
<accession>A0A1M4MNV4</accession>
<protein>
    <recommendedName>
        <fullName evidence="1">YgjP-like metallopeptidase domain-containing protein</fullName>
    </recommendedName>
</protein>
<feature type="domain" description="YgjP-like metallopeptidase" evidence="1">
    <location>
        <begin position="31"/>
        <end position="137"/>
    </location>
</feature>
<sequence length="143" mass="17237">MHQLVLIDEGKPLRLYRSSFEMNRACVGRGRETFIRWYREHARTILENRINRYKDRFAVQPTDLKVLDLKYRWGSCSQDGTLNFHWKTILAPMTVVDYIVVHEMAHLIEHNHTPEFWDLVGTVLSDYEKRKEWLERNGKYLDI</sequence>
<dbReference type="InterPro" id="IPR002725">
    <property type="entry name" value="YgjP-like_metallopeptidase"/>
</dbReference>
<evidence type="ECO:0000313" key="2">
    <source>
        <dbReference type="EMBL" id="SCL76522.1"/>
    </source>
</evidence>
<dbReference type="Pfam" id="PF01863">
    <property type="entry name" value="YgjP-like"/>
    <property type="match status" value="1"/>
</dbReference>
<dbReference type="EMBL" id="FMID01000061">
    <property type="protein sequence ID" value="SCL76522.1"/>
    <property type="molecule type" value="Genomic_DNA"/>
</dbReference>
<evidence type="ECO:0000313" key="3">
    <source>
        <dbReference type="Proteomes" id="UP000184671"/>
    </source>
</evidence>
<reference evidence="2 3" key="1">
    <citation type="submission" date="2016-08" db="EMBL/GenBank/DDBJ databases">
        <authorList>
            <person name="Seilhamer J.J."/>
        </authorList>
    </citation>
    <scope>NUCLEOTIDE SEQUENCE [LARGE SCALE GENOMIC DNA]</scope>
    <source>
        <strain evidence="2">L21-II-0</strain>
    </source>
</reference>
<dbReference type="Gene3D" id="3.30.2010.10">
    <property type="entry name" value="Metalloproteases ('zincins'), catalytic domain"/>
    <property type="match status" value="1"/>
</dbReference>
<dbReference type="CDD" id="cd07344">
    <property type="entry name" value="M48_yhfN_like"/>
    <property type="match status" value="1"/>
</dbReference>
<name>A0A1M4MNV4_9EURY</name>
<dbReference type="AlphaFoldDB" id="A0A1M4MNV4"/>
<proteinExistence type="predicted"/>